<reference evidence="2 3" key="1">
    <citation type="submission" date="2018-11" db="EMBL/GenBank/DDBJ databases">
        <authorList>
            <consortium name="Pathogen Informatics"/>
        </authorList>
    </citation>
    <scope>NUCLEOTIDE SEQUENCE [LARGE SCALE GENOMIC DNA]</scope>
</reference>
<evidence type="ECO:0008006" key="4">
    <source>
        <dbReference type="Google" id="ProtNLM"/>
    </source>
</evidence>
<organism evidence="2 3">
    <name type="scientific">Cylicostephanus goldi</name>
    <name type="common">Nematode worm</name>
    <dbReference type="NCBI Taxonomy" id="71465"/>
    <lineage>
        <taxon>Eukaryota</taxon>
        <taxon>Metazoa</taxon>
        <taxon>Ecdysozoa</taxon>
        <taxon>Nematoda</taxon>
        <taxon>Chromadorea</taxon>
        <taxon>Rhabditida</taxon>
        <taxon>Rhabditina</taxon>
        <taxon>Rhabditomorpha</taxon>
        <taxon>Strongyloidea</taxon>
        <taxon>Strongylidae</taxon>
        <taxon>Cylicostephanus</taxon>
    </lineage>
</organism>
<evidence type="ECO:0000313" key="3">
    <source>
        <dbReference type="Proteomes" id="UP000271889"/>
    </source>
</evidence>
<feature type="non-terminal residue" evidence="2">
    <location>
        <position position="307"/>
    </location>
</feature>
<dbReference type="InterPro" id="IPR013320">
    <property type="entry name" value="ConA-like_dom_sf"/>
</dbReference>
<protein>
    <recommendedName>
        <fullName evidence="4">MAM domain-containing protein</fullName>
    </recommendedName>
</protein>
<feature type="compositionally biased region" description="Low complexity" evidence="1">
    <location>
        <begin position="78"/>
        <end position="96"/>
    </location>
</feature>
<evidence type="ECO:0000313" key="2">
    <source>
        <dbReference type="EMBL" id="VDK52116.1"/>
    </source>
</evidence>
<keyword evidence="3" id="KW-1185">Reference proteome</keyword>
<evidence type="ECO:0000256" key="1">
    <source>
        <dbReference type="SAM" id="MobiDB-lite"/>
    </source>
</evidence>
<feature type="region of interest" description="Disordered" evidence="1">
    <location>
        <begin position="78"/>
        <end position="100"/>
    </location>
</feature>
<dbReference type="SUPFAM" id="SSF49899">
    <property type="entry name" value="Concanavalin A-like lectins/glucanases"/>
    <property type="match status" value="1"/>
</dbReference>
<name>A0A3P6QLT8_CYLGO</name>
<dbReference type="Proteomes" id="UP000271889">
    <property type="component" value="Unassembled WGS sequence"/>
</dbReference>
<proteinExistence type="predicted"/>
<gene>
    <name evidence="2" type="ORF">CGOC_LOCUS2254</name>
</gene>
<sequence>MMLVFAPGVDSELIECIDQGASTKHESRLAVFDLTNSFKEPFTLNLVPHWEKGLKNRFLVIDEIAYIGECAQVEKPRTSATSTLSPTTLVTTPRSTEVVPEPIEERTQPPLIITATRKTIWPQPRLISLPTVHVVKPSTKDPYPKKKTYPTRPPFRWVTPTRFTTEEPVHENYCDSLNCNFDENACSYLNHGLTKKPWTLRNRASTNGQFVSTILDPGDIAILESPKMNATRSLNVLLFQYFRPSQMTTIRLCLGLHSLVLCRIQEYHFIRGSRYTNPYRTVAAFTHCPAILRSVTTKNAYRWNTVH</sequence>
<dbReference type="AlphaFoldDB" id="A0A3P6QLT8"/>
<dbReference type="OrthoDB" id="5822873at2759"/>
<dbReference type="EMBL" id="UYRV01004952">
    <property type="protein sequence ID" value="VDK52116.1"/>
    <property type="molecule type" value="Genomic_DNA"/>
</dbReference>
<accession>A0A3P6QLT8</accession>